<evidence type="ECO:0000313" key="1">
    <source>
        <dbReference type="EMBL" id="BBC29797.1"/>
    </source>
</evidence>
<keyword evidence="2" id="KW-1185">Reference proteome</keyword>
<accession>A0ABN5V977</accession>
<reference evidence="1 2" key="1">
    <citation type="journal article" date="2010" name="ChemBioChem">
        <title>Cloning and characterization of the biosynthetic gene cluster of 16-membered macrolide antibiotic FD-891: involvement of a dual functional cytochrome P450 monooxygenase catalyzing epoxidation and hydroxylation.</title>
        <authorList>
            <person name="Kudo F."/>
            <person name="Motegi A."/>
            <person name="Mizoue K."/>
            <person name="Eguchi T."/>
        </authorList>
    </citation>
    <scope>NUCLEOTIDE SEQUENCE [LARGE SCALE GENOMIC DNA]</scope>
    <source>
        <strain evidence="1 2">A-8890</strain>
    </source>
</reference>
<dbReference type="InterPro" id="IPR008979">
    <property type="entry name" value="Galactose-bd-like_sf"/>
</dbReference>
<dbReference type="RefSeq" id="WP_286248004.1">
    <property type="nucleotide sequence ID" value="NZ_AP018448.1"/>
</dbReference>
<protein>
    <submittedName>
        <fullName evidence="1">Tat pathway signal protein</fullName>
    </submittedName>
</protein>
<gene>
    <name evidence="1" type="ORF">SGFS_010910</name>
</gene>
<name>A0ABN5V977_9ACTN</name>
<dbReference type="Proteomes" id="UP001321542">
    <property type="component" value="Chromosome"/>
</dbReference>
<proteinExistence type="predicted"/>
<dbReference type="Gene3D" id="2.60.120.260">
    <property type="entry name" value="Galactose-binding domain-like"/>
    <property type="match status" value="1"/>
</dbReference>
<organism evidence="1 2">
    <name type="scientific">Streptomyces graminofaciens</name>
    <dbReference type="NCBI Taxonomy" id="68212"/>
    <lineage>
        <taxon>Bacteria</taxon>
        <taxon>Bacillati</taxon>
        <taxon>Actinomycetota</taxon>
        <taxon>Actinomycetes</taxon>
        <taxon>Kitasatosporales</taxon>
        <taxon>Streptomycetaceae</taxon>
        <taxon>Streptomyces</taxon>
    </lineage>
</organism>
<reference evidence="1 2" key="2">
    <citation type="journal article" date="2023" name="ChemBioChem">
        <title>Acyltransferase Domain Exchange between Two Independent Type I Polyketide Synthases in the Same Producer Strain of Macrolide Antibiotics.</title>
        <authorList>
            <person name="Kudo F."/>
            <person name="Kishikawa K."/>
            <person name="Tsuboi K."/>
            <person name="Kido T."/>
            <person name="Usui T."/>
            <person name="Hashimoto J."/>
            <person name="Shin-Ya K."/>
            <person name="Miyanaga A."/>
            <person name="Eguchi T."/>
        </authorList>
    </citation>
    <scope>NUCLEOTIDE SEQUENCE [LARGE SCALE GENOMIC DNA]</scope>
    <source>
        <strain evidence="1 2">A-8890</strain>
    </source>
</reference>
<sequence>MSETIHRRSLLKAAAGAAATGWLWQGGGHARAAESADETVSAGTGATGSRPVGTGPLDTLVLGDGASERAHGLTSTLSDVVTGGLDQAARVLNAPETPGFWGGTLAATMACSPKGATYVTVKLWGSEGGADLGRLQLFAEGKQVGHYHLGAVDPLDIASDDPRSPGRFFFHTLPLPTDLTKGKKSIALEVRAMGRIAGYAATAEAYYKNVEGPSRTIYRLYTHHEPHFDPADDDLTGTLPTATTRPSPGSEIVDTINARVLARAASEASRTSPQLDLWYLDFLARASTMPSTAAYRNIAVPPQIARSLDGVYWRYLADSTVMTGSSQQWMGLGRAGLVLLALGDALEPLLDEPVLGSPYGLSNPGFEFGMTGWKSATWSGSGTASRDTSVYRTGHASAKVTIPVSGTVGYSTSAKLPVDQGTYTYGAWIKTDGVGTSGACLDVLFHDANGTLVGTDNKVHAAAGTHDWEHVTATLVTPATATQVTLGVRLSGAGTAWFDDLTMTAPSGSAYAPVVRRAAWAKMLLDSREYWRQNFPQYTNQAIICAIGLCLADRGLSRLGSDAAWGEKKARDYVYQSVGLVPWLGPEKADGTPTKPLGGSYHQVTKKGISKELGYAGSYGELQEWLSLVYDAVTGIGGVEDGTLRDHLVKMAKARMVFRHPALDRDGYRAMRLETVVGWRDSEYPGKVAYDEDTKWDGHALKMAALVKDPDLTSYARQSVADGQAFQSLKDSHGMTVSARTNLNLLSTADDYAYISGATGSGARLPMTPGSPDFVFSDEENGLVAVKHGEEILYASLYWRARWGVNRLARVHHIGAGGVERSATVWQDVRFVADGRTFTEPDWVNWEFTVDDLDIPDGGFAPPGDALHQAFAGQVLPLAEAPADVPERAAGVESPYAGRASFYRCVYGPYLIAMNTTVDRVHTFTTKGFGASTNLVTGARVSENAQLRLRPGTTVVLRRR</sequence>
<dbReference type="PROSITE" id="PS51318">
    <property type="entry name" value="TAT"/>
    <property type="match status" value="1"/>
</dbReference>
<dbReference type="SUPFAM" id="SSF49785">
    <property type="entry name" value="Galactose-binding domain-like"/>
    <property type="match status" value="1"/>
</dbReference>
<dbReference type="EMBL" id="AP018448">
    <property type="protein sequence ID" value="BBC29797.1"/>
    <property type="molecule type" value="Genomic_DNA"/>
</dbReference>
<evidence type="ECO:0000313" key="2">
    <source>
        <dbReference type="Proteomes" id="UP001321542"/>
    </source>
</evidence>
<dbReference type="InterPro" id="IPR006311">
    <property type="entry name" value="TAT_signal"/>
</dbReference>